<reference evidence="2 3" key="1">
    <citation type="submission" date="2015-08" db="EMBL/GenBank/DDBJ databases">
        <title>The genome of the Asian arowana (Scleropages formosus).</title>
        <authorList>
            <person name="Tan M.H."/>
            <person name="Gan H.M."/>
            <person name="Croft L.J."/>
            <person name="Austin C.M."/>
        </authorList>
    </citation>
    <scope>NUCLEOTIDE SEQUENCE [LARGE SCALE GENOMIC DNA]</scope>
    <source>
        <strain evidence="2">Aro1</strain>
    </source>
</reference>
<protein>
    <recommendedName>
        <fullName evidence="1">Spermine synthase N-terminal domain-containing protein</fullName>
    </recommendedName>
</protein>
<feature type="domain" description="Spermine synthase N-terminal" evidence="1">
    <location>
        <begin position="103"/>
        <end position="139"/>
    </location>
</feature>
<dbReference type="EMBL" id="JARO02008775">
    <property type="protein sequence ID" value="KPP62345.1"/>
    <property type="molecule type" value="Genomic_DNA"/>
</dbReference>
<name>A0A0N8JWZ9_SCLFO</name>
<organism evidence="2 3">
    <name type="scientific">Scleropages formosus</name>
    <name type="common">Asian bonytongue</name>
    <name type="synonym">Osteoglossum formosum</name>
    <dbReference type="NCBI Taxonomy" id="113540"/>
    <lineage>
        <taxon>Eukaryota</taxon>
        <taxon>Metazoa</taxon>
        <taxon>Chordata</taxon>
        <taxon>Craniata</taxon>
        <taxon>Vertebrata</taxon>
        <taxon>Euteleostomi</taxon>
        <taxon>Actinopterygii</taxon>
        <taxon>Neopterygii</taxon>
        <taxon>Teleostei</taxon>
        <taxon>Osteoglossocephala</taxon>
        <taxon>Osteoglossomorpha</taxon>
        <taxon>Osteoglossiformes</taxon>
        <taxon>Osteoglossidae</taxon>
        <taxon>Scleropages</taxon>
    </lineage>
</organism>
<dbReference type="Pfam" id="PF17950">
    <property type="entry name" value="SpmSyn_N"/>
    <property type="match status" value="1"/>
</dbReference>
<proteinExistence type="predicted"/>
<evidence type="ECO:0000313" key="2">
    <source>
        <dbReference type="EMBL" id="KPP62345.1"/>
    </source>
</evidence>
<dbReference type="Proteomes" id="UP000034805">
    <property type="component" value="Unassembled WGS sequence"/>
</dbReference>
<accession>A0A0N8JWZ9</accession>
<evidence type="ECO:0000259" key="1">
    <source>
        <dbReference type="Pfam" id="PF17950"/>
    </source>
</evidence>
<dbReference type="InterPro" id="IPR040900">
    <property type="entry name" value="SpmSyn_N"/>
</dbReference>
<dbReference type="Gene3D" id="3.30.160.110">
    <property type="entry name" value="Siroheme synthase, domain 2"/>
    <property type="match status" value="1"/>
</dbReference>
<sequence length="139" mass="15182">MRLSRDPRWRRAYIVGASRRRLCGLVGRGPLTAPLKSGGARRLLVREGPEGSAAPCPAWSHDGPTVRRPARRVVGALRSNSVCLVHTNTLLFSSPPFPVDSPAIAHGLQTVFQEQEMTETLHNTEGRGYLATYVGKNGR</sequence>
<comment type="caution">
    <text evidence="2">The sequence shown here is derived from an EMBL/GenBank/DDBJ whole genome shotgun (WGS) entry which is preliminary data.</text>
</comment>
<evidence type="ECO:0000313" key="3">
    <source>
        <dbReference type="Proteomes" id="UP000034805"/>
    </source>
</evidence>
<gene>
    <name evidence="2" type="ORF">Z043_119481</name>
</gene>
<dbReference type="AlphaFoldDB" id="A0A0N8JWZ9"/>